<dbReference type="EMBL" id="CAJVQC010052841">
    <property type="protein sequence ID" value="CAG8792089.1"/>
    <property type="molecule type" value="Genomic_DNA"/>
</dbReference>
<gene>
    <name evidence="1" type="ORF">RPERSI_LOCUS19337</name>
</gene>
<protein>
    <submittedName>
        <fullName evidence="1">3686_t:CDS:1</fullName>
    </submittedName>
</protein>
<feature type="non-terminal residue" evidence="1">
    <location>
        <position position="55"/>
    </location>
</feature>
<evidence type="ECO:0000313" key="2">
    <source>
        <dbReference type="Proteomes" id="UP000789920"/>
    </source>
</evidence>
<feature type="non-terminal residue" evidence="1">
    <location>
        <position position="1"/>
    </location>
</feature>
<reference evidence="1" key="1">
    <citation type="submission" date="2021-06" db="EMBL/GenBank/DDBJ databases">
        <authorList>
            <person name="Kallberg Y."/>
            <person name="Tangrot J."/>
            <person name="Rosling A."/>
        </authorList>
    </citation>
    <scope>NUCLEOTIDE SEQUENCE</scope>
    <source>
        <strain evidence="1">MA461A</strain>
    </source>
</reference>
<evidence type="ECO:0000313" key="1">
    <source>
        <dbReference type="EMBL" id="CAG8792089.1"/>
    </source>
</evidence>
<keyword evidence="2" id="KW-1185">Reference proteome</keyword>
<proteinExistence type="predicted"/>
<dbReference type="Proteomes" id="UP000789920">
    <property type="component" value="Unassembled WGS sequence"/>
</dbReference>
<sequence>RTYNEIFGILQLNIQEKTYEEIMNTHKDTLAKLNIDLCRRCLYLIKVEDGEYCDS</sequence>
<comment type="caution">
    <text evidence="1">The sequence shown here is derived from an EMBL/GenBank/DDBJ whole genome shotgun (WGS) entry which is preliminary data.</text>
</comment>
<organism evidence="1 2">
    <name type="scientific">Racocetra persica</name>
    <dbReference type="NCBI Taxonomy" id="160502"/>
    <lineage>
        <taxon>Eukaryota</taxon>
        <taxon>Fungi</taxon>
        <taxon>Fungi incertae sedis</taxon>
        <taxon>Mucoromycota</taxon>
        <taxon>Glomeromycotina</taxon>
        <taxon>Glomeromycetes</taxon>
        <taxon>Diversisporales</taxon>
        <taxon>Gigasporaceae</taxon>
        <taxon>Racocetra</taxon>
    </lineage>
</organism>
<accession>A0ACA9RGX7</accession>
<name>A0ACA9RGX7_9GLOM</name>